<reference evidence="5 6" key="1">
    <citation type="journal article" date="2014" name="Genome Announc.">
        <title>Draft Genome Sequences of Two Vibrionaceae Species, Vibrio ponticus C121 and Photobacterium aphoticum C119, Isolated as Coral Reef Microbiota.</title>
        <authorList>
            <person name="Al-saari N."/>
            <person name="Meirelles P.M."/>
            <person name="Mino S."/>
            <person name="Suda W."/>
            <person name="Oshima K."/>
            <person name="Hattori M."/>
            <person name="Ohkuma M."/>
            <person name="Thompson F.L."/>
            <person name="Gomez-Gil B."/>
            <person name="Sawabe T."/>
            <person name="Sawabe T."/>
        </authorList>
    </citation>
    <scope>NUCLEOTIDE SEQUENCE [LARGE SCALE GENOMIC DNA]</scope>
    <source>
        <strain evidence="5 6">JCM 19237</strain>
    </source>
</reference>
<organism evidence="5 6">
    <name type="scientific">Photobacterium aphoticum</name>
    <dbReference type="NCBI Taxonomy" id="754436"/>
    <lineage>
        <taxon>Bacteria</taxon>
        <taxon>Pseudomonadati</taxon>
        <taxon>Pseudomonadota</taxon>
        <taxon>Gammaproteobacteria</taxon>
        <taxon>Vibrionales</taxon>
        <taxon>Vibrionaceae</taxon>
        <taxon>Photobacterium</taxon>
    </lineage>
</organism>
<dbReference type="PANTHER" id="PTHR43309:SF4">
    <property type="entry name" value="CARBOXYLTRANSFERASE DOMAIN-CONTAINING PROTEIN"/>
    <property type="match status" value="1"/>
</dbReference>
<evidence type="ECO:0000313" key="6">
    <source>
        <dbReference type="Proteomes" id="UP000029227"/>
    </source>
</evidence>
<accession>A0A090RG93</accession>
<gene>
    <name evidence="5" type="ORF">JCM19237_2664</name>
</gene>
<dbReference type="InterPro" id="IPR003778">
    <property type="entry name" value="CT_A_B"/>
</dbReference>
<protein>
    <submittedName>
        <fullName evidence="5">Allophanate hydrolase 2 subunit 2</fullName>
        <ecNumber evidence="5">3.5.1.54</ecNumber>
    </submittedName>
</protein>
<dbReference type="Pfam" id="PF02626">
    <property type="entry name" value="CT_A_B"/>
    <property type="match status" value="1"/>
</dbReference>
<dbReference type="SMART" id="SM00797">
    <property type="entry name" value="AHS2"/>
    <property type="match status" value="1"/>
</dbReference>
<name>A0A090RG93_9GAMM</name>
<evidence type="ECO:0000256" key="3">
    <source>
        <dbReference type="ARBA" id="ARBA00022840"/>
    </source>
</evidence>
<evidence type="ECO:0000256" key="1">
    <source>
        <dbReference type="ARBA" id="ARBA00022741"/>
    </source>
</evidence>
<keyword evidence="2 5" id="KW-0378">Hydrolase</keyword>
<proteinExistence type="predicted"/>
<sequence>MAALVVQHPGMLSLLQDLGRLGVAEQGLSQGGAVDLHAACWANYLVGNMASAAVIEITLGMAQFIAVEDCTLALTGAPMQPLLDDIPMESWQCVFMRAGQTLKLGGARHGLRAYLAVQGGFLAPDVLGSCATVVRNQLGGLSHGQPLVTGDRVPFAYASPDPTMLSRHRQTPSRFIPDYSQPITLRVIESYQAAAFQAVEKAQFYASHYTVSQETDRMGCRLSGPAIQAEIDGIISEGIALGRFKSRQMVSRLCCLMIGKPWEATRN</sequence>
<dbReference type="AlphaFoldDB" id="A0A090RG93"/>
<dbReference type="InterPro" id="IPR052708">
    <property type="entry name" value="PxpC"/>
</dbReference>
<dbReference type="EMBL" id="BBMN01000012">
    <property type="protein sequence ID" value="GAL06567.1"/>
    <property type="molecule type" value="Genomic_DNA"/>
</dbReference>
<dbReference type="InterPro" id="IPR029000">
    <property type="entry name" value="Cyclophilin-like_dom_sf"/>
</dbReference>
<evidence type="ECO:0000259" key="4">
    <source>
        <dbReference type="SMART" id="SM00797"/>
    </source>
</evidence>
<dbReference type="Proteomes" id="UP000029227">
    <property type="component" value="Unassembled WGS sequence"/>
</dbReference>
<keyword evidence="3" id="KW-0067">ATP-binding</keyword>
<dbReference type="Gene3D" id="2.40.100.10">
    <property type="entry name" value="Cyclophilin-like"/>
    <property type="match status" value="1"/>
</dbReference>
<keyword evidence="1" id="KW-0547">Nucleotide-binding</keyword>
<dbReference type="PANTHER" id="PTHR43309">
    <property type="entry name" value="5-OXOPROLINASE SUBUNIT C"/>
    <property type="match status" value="1"/>
</dbReference>
<evidence type="ECO:0000256" key="2">
    <source>
        <dbReference type="ARBA" id="ARBA00022801"/>
    </source>
</evidence>
<dbReference type="GO" id="GO:0005524">
    <property type="term" value="F:ATP binding"/>
    <property type="evidence" value="ECO:0007669"/>
    <property type="project" value="UniProtKB-KW"/>
</dbReference>
<evidence type="ECO:0000313" key="5">
    <source>
        <dbReference type="EMBL" id="GAL06567.1"/>
    </source>
</evidence>
<comment type="caution">
    <text evidence="5">The sequence shown here is derived from an EMBL/GenBank/DDBJ whole genome shotgun (WGS) entry which is preliminary data.</text>
</comment>
<dbReference type="EC" id="3.5.1.54" evidence="5"/>
<dbReference type="GO" id="GO:0004039">
    <property type="term" value="F:allophanate hydrolase activity"/>
    <property type="evidence" value="ECO:0007669"/>
    <property type="project" value="UniProtKB-EC"/>
</dbReference>
<dbReference type="STRING" id="754436.JCM19237_2664"/>
<dbReference type="eggNOG" id="COG1984">
    <property type="taxonomic scope" value="Bacteria"/>
</dbReference>
<feature type="domain" description="Carboxyltransferase" evidence="4">
    <location>
        <begin position="25"/>
        <end position="254"/>
    </location>
</feature>